<dbReference type="InterPro" id="IPR000160">
    <property type="entry name" value="GGDEF_dom"/>
</dbReference>
<dbReference type="PANTHER" id="PTHR45138:SF9">
    <property type="entry name" value="DIGUANYLATE CYCLASE DGCM-RELATED"/>
    <property type="match status" value="1"/>
</dbReference>
<keyword evidence="4" id="KW-0548">Nucleotidyltransferase</keyword>
<keyword evidence="4" id="KW-0808">Transferase</keyword>
<gene>
    <name evidence="4" type="primary">dosC</name>
    <name evidence="4" type="ORF">KOR42_04320</name>
</gene>
<dbReference type="Gene3D" id="3.30.70.270">
    <property type="match status" value="1"/>
</dbReference>
<dbReference type="GO" id="GO:0005886">
    <property type="term" value="C:plasma membrane"/>
    <property type="evidence" value="ECO:0007669"/>
    <property type="project" value="TreeGrafter"/>
</dbReference>
<dbReference type="RefSeq" id="WP_146506957.1">
    <property type="nucleotide sequence ID" value="NZ_SIHI01000001.1"/>
</dbReference>
<dbReference type="Pfam" id="PF00990">
    <property type="entry name" value="GGDEF"/>
    <property type="match status" value="1"/>
</dbReference>
<dbReference type="GO" id="GO:1902201">
    <property type="term" value="P:negative regulation of bacterial-type flagellum-dependent cell motility"/>
    <property type="evidence" value="ECO:0007669"/>
    <property type="project" value="TreeGrafter"/>
</dbReference>
<accession>A0A5C5X1R4</accession>
<dbReference type="SMART" id="SM00267">
    <property type="entry name" value="GGDEF"/>
    <property type="match status" value="1"/>
</dbReference>
<dbReference type="GO" id="GO:0052621">
    <property type="term" value="F:diguanylate cyclase activity"/>
    <property type="evidence" value="ECO:0007669"/>
    <property type="project" value="UniProtKB-EC"/>
</dbReference>
<dbReference type="InterPro" id="IPR043128">
    <property type="entry name" value="Rev_trsase/Diguanyl_cyclase"/>
</dbReference>
<name>A0A5C5X1R4_9PLAN</name>
<dbReference type="NCBIfam" id="TIGR00254">
    <property type="entry name" value="GGDEF"/>
    <property type="match status" value="1"/>
</dbReference>
<dbReference type="SUPFAM" id="SSF55073">
    <property type="entry name" value="Nucleotide cyclase"/>
    <property type="match status" value="1"/>
</dbReference>
<protein>
    <recommendedName>
        <fullName evidence="1">diguanylate cyclase</fullName>
        <ecNumber evidence="1">2.7.7.65</ecNumber>
    </recommendedName>
</protein>
<dbReference type="FunFam" id="3.30.70.270:FF:000001">
    <property type="entry name" value="Diguanylate cyclase domain protein"/>
    <property type="match status" value="1"/>
</dbReference>
<dbReference type="EC" id="2.7.7.65" evidence="1"/>
<comment type="caution">
    <text evidence="4">The sequence shown here is derived from an EMBL/GenBank/DDBJ whole genome shotgun (WGS) entry which is preliminary data.</text>
</comment>
<keyword evidence="5" id="KW-1185">Reference proteome</keyword>
<dbReference type="OrthoDB" id="244535at2"/>
<dbReference type="CDD" id="cd01949">
    <property type="entry name" value="GGDEF"/>
    <property type="match status" value="1"/>
</dbReference>
<feature type="domain" description="GGDEF" evidence="3">
    <location>
        <begin position="175"/>
        <end position="310"/>
    </location>
</feature>
<dbReference type="PANTHER" id="PTHR45138">
    <property type="entry name" value="REGULATORY COMPONENTS OF SENSORY TRANSDUCTION SYSTEM"/>
    <property type="match status" value="1"/>
</dbReference>
<evidence type="ECO:0000313" key="5">
    <source>
        <dbReference type="Proteomes" id="UP000317243"/>
    </source>
</evidence>
<reference evidence="4 5" key="1">
    <citation type="submission" date="2019-02" db="EMBL/GenBank/DDBJ databases">
        <title>Deep-cultivation of Planctomycetes and their phenomic and genomic characterization uncovers novel biology.</title>
        <authorList>
            <person name="Wiegand S."/>
            <person name="Jogler M."/>
            <person name="Boedeker C."/>
            <person name="Pinto D."/>
            <person name="Vollmers J."/>
            <person name="Rivas-Marin E."/>
            <person name="Kohn T."/>
            <person name="Peeters S.H."/>
            <person name="Heuer A."/>
            <person name="Rast P."/>
            <person name="Oberbeckmann S."/>
            <person name="Bunk B."/>
            <person name="Jeske O."/>
            <person name="Meyerdierks A."/>
            <person name="Storesund J.E."/>
            <person name="Kallscheuer N."/>
            <person name="Luecker S."/>
            <person name="Lage O.M."/>
            <person name="Pohl T."/>
            <person name="Merkel B.J."/>
            <person name="Hornburger P."/>
            <person name="Mueller R.-W."/>
            <person name="Bruemmer F."/>
            <person name="Labrenz M."/>
            <person name="Spormann A.M."/>
            <person name="Op Den Camp H."/>
            <person name="Overmann J."/>
            <person name="Amann R."/>
            <person name="Jetten M.S.M."/>
            <person name="Mascher T."/>
            <person name="Medema M.H."/>
            <person name="Devos D.P."/>
            <person name="Kaster A.-K."/>
            <person name="Ovreas L."/>
            <person name="Rohde M."/>
            <person name="Galperin M.Y."/>
            <person name="Jogler C."/>
        </authorList>
    </citation>
    <scope>NUCLEOTIDE SEQUENCE [LARGE SCALE GENOMIC DNA]</scope>
    <source>
        <strain evidence="4 5">KOR42</strain>
    </source>
</reference>
<organism evidence="4 5">
    <name type="scientific">Thalassoglobus neptunius</name>
    <dbReference type="NCBI Taxonomy" id="1938619"/>
    <lineage>
        <taxon>Bacteria</taxon>
        <taxon>Pseudomonadati</taxon>
        <taxon>Planctomycetota</taxon>
        <taxon>Planctomycetia</taxon>
        <taxon>Planctomycetales</taxon>
        <taxon>Planctomycetaceae</taxon>
        <taxon>Thalassoglobus</taxon>
    </lineage>
</organism>
<proteinExistence type="predicted"/>
<evidence type="ECO:0000256" key="1">
    <source>
        <dbReference type="ARBA" id="ARBA00012528"/>
    </source>
</evidence>
<evidence type="ECO:0000313" key="4">
    <source>
        <dbReference type="EMBL" id="TWT57074.1"/>
    </source>
</evidence>
<evidence type="ECO:0000256" key="2">
    <source>
        <dbReference type="ARBA" id="ARBA00034247"/>
    </source>
</evidence>
<dbReference type="InterPro" id="IPR029787">
    <property type="entry name" value="Nucleotide_cyclase"/>
</dbReference>
<evidence type="ECO:0000259" key="3">
    <source>
        <dbReference type="PROSITE" id="PS50887"/>
    </source>
</evidence>
<dbReference type="AlphaFoldDB" id="A0A5C5X1R4"/>
<dbReference type="Proteomes" id="UP000317243">
    <property type="component" value="Unassembled WGS sequence"/>
</dbReference>
<dbReference type="PROSITE" id="PS50887">
    <property type="entry name" value="GGDEF"/>
    <property type="match status" value="1"/>
</dbReference>
<sequence>MLERQAQLILKPGILESGRRFRHTQIVADVLAQIDLDSHRFLLIEDDEGELLGIVEVEELHQRVASPNFIERRRWCDMALGSAIGARLDCYQKNQSEDWKKLGADSELKIDGYTVSTANDDMAALMIEDELYLRWSSIKRILDDALVDPVTRLPNRLVFERRIEEEWQRLTRNSTSLCVVLIDLDFFKQINDEFGHSVGDQVLLEVGNVIRSQLRSYDLLVRYGGDEFAAVLSGCTASQLNIPIRRIQEGVRKIALQSLPELPTLSLSIGAAMIRSQLDSPTTEDLVNQADNCLYAAKQNGRDCAYVLDMTRNGAVPTEVFGSNVMGLDDSQPLL</sequence>
<dbReference type="GO" id="GO:0043709">
    <property type="term" value="P:cell adhesion involved in single-species biofilm formation"/>
    <property type="evidence" value="ECO:0007669"/>
    <property type="project" value="TreeGrafter"/>
</dbReference>
<comment type="catalytic activity">
    <reaction evidence="2">
        <text>2 GTP = 3',3'-c-di-GMP + 2 diphosphate</text>
        <dbReference type="Rhea" id="RHEA:24898"/>
        <dbReference type="ChEBI" id="CHEBI:33019"/>
        <dbReference type="ChEBI" id="CHEBI:37565"/>
        <dbReference type="ChEBI" id="CHEBI:58805"/>
        <dbReference type="EC" id="2.7.7.65"/>
    </reaction>
</comment>
<dbReference type="EMBL" id="SIHI01000001">
    <property type="protein sequence ID" value="TWT57074.1"/>
    <property type="molecule type" value="Genomic_DNA"/>
</dbReference>
<dbReference type="InterPro" id="IPR050469">
    <property type="entry name" value="Diguanylate_Cyclase"/>
</dbReference>